<evidence type="ECO:0000313" key="2">
    <source>
        <dbReference type="EMBL" id="KAG7391787.1"/>
    </source>
</evidence>
<dbReference type="AlphaFoldDB" id="A0A8T1WDJ0"/>
<sequence length="166" mass="18267">MTGGTSEKPSSGCPSAARMAHLPLGSHTAQGKDTIRAPSSATSRSASQRRSISPRNAVCHERQPRWLPPAREQSKLDTQPRTHFYQTRARPTLLLELGLDPYMCTCIIMQKRRLELQELSADTAASQGAYSARSEKDRQHRGVDSGRELEGLAAMHVSESSSPRNK</sequence>
<comment type="caution">
    <text evidence="2">The sequence shown here is derived from an EMBL/GenBank/DDBJ whole genome shotgun (WGS) entry which is preliminary data.</text>
</comment>
<feature type="region of interest" description="Disordered" evidence="1">
    <location>
        <begin position="1"/>
        <end position="82"/>
    </location>
</feature>
<name>A0A8T1WDJ0_9STRA</name>
<evidence type="ECO:0000256" key="1">
    <source>
        <dbReference type="SAM" id="MobiDB-lite"/>
    </source>
</evidence>
<feature type="region of interest" description="Disordered" evidence="1">
    <location>
        <begin position="124"/>
        <end position="166"/>
    </location>
</feature>
<dbReference type="EMBL" id="JAGDFM010000017">
    <property type="protein sequence ID" value="KAG7391787.1"/>
    <property type="molecule type" value="Genomic_DNA"/>
</dbReference>
<gene>
    <name evidence="2" type="ORF">PHYPSEUDO_003407</name>
</gene>
<accession>A0A8T1WDJ0</accession>
<feature type="compositionally biased region" description="Low complexity" evidence="1">
    <location>
        <begin position="36"/>
        <end position="55"/>
    </location>
</feature>
<evidence type="ECO:0000313" key="3">
    <source>
        <dbReference type="Proteomes" id="UP000694044"/>
    </source>
</evidence>
<reference evidence="2" key="1">
    <citation type="submission" date="2021-02" db="EMBL/GenBank/DDBJ databases">
        <authorList>
            <person name="Palmer J.M."/>
        </authorList>
    </citation>
    <scope>NUCLEOTIDE SEQUENCE</scope>
    <source>
        <strain evidence="2">SCRP734</strain>
    </source>
</reference>
<organism evidence="2 3">
    <name type="scientific">Phytophthora pseudosyringae</name>
    <dbReference type="NCBI Taxonomy" id="221518"/>
    <lineage>
        <taxon>Eukaryota</taxon>
        <taxon>Sar</taxon>
        <taxon>Stramenopiles</taxon>
        <taxon>Oomycota</taxon>
        <taxon>Peronosporomycetes</taxon>
        <taxon>Peronosporales</taxon>
        <taxon>Peronosporaceae</taxon>
        <taxon>Phytophthora</taxon>
    </lineage>
</organism>
<feature type="compositionally biased region" description="Polar residues" evidence="1">
    <location>
        <begin position="1"/>
        <end position="13"/>
    </location>
</feature>
<keyword evidence="3" id="KW-1185">Reference proteome</keyword>
<protein>
    <submittedName>
        <fullName evidence="2">Uncharacterized protein</fullName>
    </submittedName>
</protein>
<feature type="compositionally biased region" description="Basic and acidic residues" evidence="1">
    <location>
        <begin position="133"/>
        <end position="150"/>
    </location>
</feature>
<dbReference type="Proteomes" id="UP000694044">
    <property type="component" value="Unassembled WGS sequence"/>
</dbReference>
<proteinExistence type="predicted"/>